<feature type="domain" description="VWFA" evidence="1">
    <location>
        <begin position="8"/>
        <end position="191"/>
    </location>
</feature>
<dbReference type="Gene3D" id="3.40.50.410">
    <property type="entry name" value="von Willebrand factor, type A domain"/>
    <property type="match status" value="1"/>
</dbReference>
<reference evidence="2" key="1">
    <citation type="journal article" date="2015" name="Nature">
        <title>Complex archaea that bridge the gap between prokaryotes and eukaryotes.</title>
        <authorList>
            <person name="Spang A."/>
            <person name="Saw J.H."/>
            <person name="Jorgensen S.L."/>
            <person name="Zaremba-Niedzwiedzka K."/>
            <person name="Martijn J."/>
            <person name="Lind A.E."/>
            <person name="van Eijk R."/>
            <person name="Schleper C."/>
            <person name="Guy L."/>
            <person name="Ettema T.J."/>
        </authorList>
    </citation>
    <scope>NUCLEOTIDE SEQUENCE</scope>
</reference>
<proteinExistence type="predicted"/>
<dbReference type="SMART" id="SM00327">
    <property type="entry name" value="VWA"/>
    <property type="match status" value="1"/>
</dbReference>
<dbReference type="InterPro" id="IPR011011">
    <property type="entry name" value="Znf_FYVE_PHD"/>
</dbReference>
<dbReference type="InterPro" id="IPR036465">
    <property type="entry name" value="vWFA_dom_sf"/>
</dbReference>
<evidence type="ECO:0000259" key="1">
    <source>
        <dbReference type="PROSITE" id="PS50234"/>
    </source>
</evidence>
<gene>
    <name evidence="2" type="ORF">LCGC14_1782870</name>
</gene>
<dbReference type="SUPFAM" id="SSF53300">
    <property type="entry name" value="vWA-like"/>
    <property type="match status" value="1"/>
</dbReference>
<dbReference type="AlphaFoldDB" id="A0A0F9GUT4"/>
<accession>A0A0F9GUT4</accession>
<dbReference type="Pfam" id="PF13519">
    <property type="entry name" value="VWA_2"/>
    <property type="match status" value="1"/>
</dbReference>
<dbReference type="CDD" id="cd00198">
    <property type="entry name" value="vWFA"/>
    <property type="match status" value="1"/>
</dbReference>
<dbReference type="EMBL" id="LAZR01016890">
    <property type="protein sequence ID" value="KKM02595.1"/>
    <property type="molecule type" value="Genomic_DNA"/>
</dbReference>
<protein>
    <recommendedName>
        <fullName evidence="1">VWFA domain-containing protein</fullName>
    </recommendedName>
</protein>
<name>A0A0F9GUT4_9ZZZZ</name>
<evidence type="ECO:0000313" key="2">
    <source>
        <dbReference type="EMBL" id="KKM02595.1"/>
    </source>
</evidence>
<dbReference type="PROSITE" id="PS50234">
    <property type="entry name" value="VWFA"/>
    <property type="match status" value="1"/>
</dbReference>
<organism evidence="2">
    <name type="scientific">marine sediment metagenome</name>
    <dbReference type="NCBI Taxonomy" id="412755"/>
    <lineage>
        <taxon>unclassified sequences</taxon>
        <taxon>metagenomes</taxon>
        <taxon>ecological metagenomes</taxon>
    </lineage>
</organism>
<sequence>MPEIKVEDTVLLLDTSRSMLRKDFKPNRLVLELLTASDFIKSKLSIDFKDRISIISFGAISRRIIKFSNEEDKLIESLKKIQISGRGLLHEGIAFALQILVQEMRKLGGKISRIFIITDNKLELDSDRLEKIINIAKGLGVYIDACQMGGVEKHGKMSLKRITQHTSGDYGYFSNSKDLGSAIRAFASKKIVSETIDYFSPNKKEEIAPLVSEIALPLRRLSLLEIRLMMDGKNRAQEKCQICHSVKAPVTDSDFFSEGRYCPSCDRAMHLSCAAMWAKKTEYKDNIFRCPFCFFLLEIPKVALKFAEEKDEKSQEIRIIEEVDQKLAKMLLIPEEDVNQIDASCSYCHNIFLGDYRVYQCDNCKSY</sequence>
<comment type="caution">
    <text evidence="2">The sequence shown here is derived from an EMBL/GenBank/DDBJ whole genome shotgun (WGS) entry which is preliminary data.</text>
</comment>
<dbReference type="SUPFAM" id="SSF57903">
    <property type="entry name" value="FYVE/PHD zinc finger"/>
    <property type="match status" value="1"/>
</dbReference>
<dbReference type="InterPro" id="IPR002035">
    <property type="entry name" value="VWF_A"/>
</dbReference>
<feature type="non-terminal residue" evidence="2">
    <location>
        <position position="367"/>
    </location>
</feature>